<dbReference type="AlphaFoldDB" id="A0A151SIV2"/>
<organism evidence="1 2">
    <name type="scientific">Cajanus cajan</name>
    <name type="common">Pigeon pea</name>
    <name type="synonym">Cajanus indicus</name>
    <dbReference type="NCBI Taxonomy" id="3821"/>
    <lineage>
        <taxon>Eukaryota</taxon>
        <taxon>Viridiplantae</taxon>
        <taxon>Streptophyta</taxon>
        <taxon>Embryophyta</taxon>
        <taxon>Tracheophyta</taxon>
        <taxon>Spermatophyta</taxon>
        <taxon>Magnoliopsida</taxon>
        <taxon>eudicotyledons</taxon>
        <taxon>Gunneridae</taxon>
        <taxon>Pentapetalae</taxon>
        <taxon>rosids</taxon>
        <taxon>fabids</taxon>
        <taxon>Fabales</taxon>
        <taxon>Fabaceae</taxon>
        <taxon>Papilionoideae</taxon>
        <taxon>50 kb inversion clade</taxon>
        <taxon>NPAAA clade</taxon>
        <taxon>indigoferoid/millettioid clade</taxon>
        <taxon>Phaseoleae</taxon>
        <taxon>Cajanus</taxon>
    </lineage>
</organism>
<dbReference type="Proteomes" id="UP000075243">
    <property type="component" value="Chromosome 11"/>
</dbReference>
<name>A0A151SIV2_CAJCA</name>
<evidence type="ECO:0000313" key="1">
    <source>
        <dbReference type="EMBL" id="KYP54730.1"/>
    </source>
</evidence>
<reference evidence="1 2" key="1">
    <citation type="journal article" date="2012" name="Nat. Biotechnol.">
        <title>Draft genome sequence of pigeonpea (Cajanus cajan), an orphan legume crop of resource-poor farmers.</title>
        <authorList>
            <person name="Varshney R.K."/>
            <person name="Chen W."/>
            <person name="Li Y."/>
            <person name="Bharti A.K."/>
            <person name="Saxena R.K."/>
            <person name="Schlueter J.A."/>
            <person name="Donoghue M.T."/>
            <person name="Azam S."/>
            <person name="Fan G."/>
            <person name="Whaley A.M."/>
            <person name="Farmer A.D."/>
            <person name="Sheridan J."/>
            <person name="Iwata A."/>
            <person name="Tuteja R."/>
            <person name="Penmetsa R.V."/>
            <person name="Wu W."/>
            <person name="Upadhyaya H.D."/>
            <person name="Yang S.P."/>
            <person name="Shah T."/>
            <person name="Saxena K.B."/>
            <person name="Michael T."/>
            <person name="McCombie W.R."/>
            <person name="Yang B."/>
            <person name="Zhang G."/>
            <person name="Yang H."/>
            <person name="Wang J."/>
            <person name="Spillane C."/>
            <person name="Cook D.R."/>
            <person name="May G.D."/>
            <person name="Xu X."/>
            <person name="Jackson S.A."/>
        </authorList>
    </citation>
    <scope>NUCLEOTIDE SEQUENCE [LARGE SCALE GENOMIC DNA]</scope>
    <source>
        <strain evidence="2">cv. Asha</strain>
    </source>
</reference>
<dbReference type="EMBL" id="CM003613">
    <property type="protein sequence ID" value="KYP54730.1"/>
    <property type="molecule type" value="Genomic_DNA"/>
</dbReference>
<gene>
    <name evidence="1" type="ORF">KK1_000927</name>
</gene>
<proteinExistence type="predicted"/>
<accession>A0A151SIV2</accession>
<keyword evidence="2" id="KW-1185">Reference proteome</keyword>
<protein>
    <submittedName>
        <fullName evidence="1">Uncharacterized protein</fullName>
    </submittedName>
</protein>
<dbReference type="Gramene" id="C.cajan_00902.t">
    <property type="protein sequence ID" value="C.cajan_00902.t"/>
    <property type="gene ID" value="C.cajan_00902"/>
</dbReference>
<evidence type="ECO:0000313" key="2">
    <source>
        <dbReference type="Proteomes" id="UP000075243"/>
    </source>
</evidence>
<sequence length="51" mass="5951">MVHLELSILWSGSIKQPHHLTYLKFENRSRAFYPTNNLNVSIVIGLHQSFL</sequence>